<dbReference type="SUPFAM" id="SSF54060">
    <property type="entry name" value="His-Me finger endonucleases"/>
    <property type="match status" value="1"/>
</dbReference>
<dbReference type="SUPFAM" id="SSF53098">
    <property type="entry name" value="Ribonuclease H-like"/>
    <property type="match status" value="1"/>
</dbReference>
<keyword evidence="3" id="KW-1185">Reference proteome</keyword>
<feature type="region of interest" description="Disordered" evidence="1">
    <location>
        <begin position="104"/>
        <end position="132"/>
    </location>
</feature>
<accession>A0A9P0GI30</accession>
<dbReference type="GO" id="GO:0006508">
    <property type="term" value="P:proteolysis"/>
    <property type="evidence" value="ECO:0007669"/>
    <property type="project" value="InterPro"/>
</dbReference>
<dbReference type="Proteomes" id="UP001153636">
    <property type="component" value="Chromosome 6"/>
</dbReference>
<protein>
    <recommendedName>
        <fullName evidence="4">DNA-directed DNA polymerase</fullName>
    </recommendedName>
</protein>
<dbReference type="GO" id="GO:0071897">
    <property type="term" value="P:DNA biosynthetic process"/>
    <property type="evidence" value="ECO:0007669"/>
    <property type="project" value="UniProtKB-ARBA"/>
</dbReference>
<evidence type="ECO:0000256" key="1">
    <source>
        <dbReference type="SAM" id="MobiDB-lite"/>
    </source>
</evidence>
<evidence type="ECO:0000313" key="3">
    <source>
        <dbReference type="Proteomes" id="UP001153636"/>
    </source>
</evidence>
<dbReference type="EMBL" id="OV651818">
    <property type="protein sequence ID" value="CAH1111591.1"/>
    <property type="molecule type" value="Genomic_DNA"/>
</dbReference>
<dbReference type="OrthoDB" id="6602337at2759"/>
<proteinExistence type="predicted"/>
<dbReference type="PANTHER" id="PTHR31511">
    <property type="entry name" value="PROTEIN CBG23764"/>
    <property type="match status" value="1"/>
</dbReference>
<evidence type="ECO:0000313" key="2">
    <source>
        <dbReference type="EMBL" id="CAH1111591.1"/>
    </source>
</evidence>
<dbReference type="SUPFAM" id="SSF56672">
    <property type="entry name" value="DNA/RNA polymerases"/>
    <property type="match status" value="1"/>
</dbReference>
<organism evidence="2 3">
    <name type="scientific">Psylliodes chrysocephalus</name>
    <dbReference type="NCBI Taxonomy" id="3402493"/>
    <lineage>
        <taxon>Eukaryota</taxon>
        <taxon>Metazoa</taxon>
        <taxon>Ecdysozoa</taxon>
        <taxon>Arthropoda</taxon>
        <taxon>Hexapoda</taxon>
        <taxon>Insecta</taxon>
        <taxon>Pterygota</taxon>
        <taxon>Neoptera</taxon>
        <taxon>Endopterygota</taxon>
        <taxon>Coleoptera</taxon>
        <taxon>Polyphaga</taxon>
        <taxon>Cucujiformia</taxon>
        <taxon>Chrysomeloidea</taxon>
        <taxon>Chrysomelidae</taxon>
        <taxon>Galerucinae</taxon>
        <taxon>Alticini</taxon>
        <taxon>Psylliodes</taxon>
    </lineage>
</organism>
<evidence type="ECO:0008006" key="4">
    <source>
        <dbReference type="Google" id="ProtNLM"/>
    </source>
</evidence>
<dbReference type="Pfam" id="PF08284">
    <property type="entry name" value="RVP_2"/>
    <property type="match status" value="1"/>
</dbReference>
<dbReference type="InterPro" id="IPR043502">
    <property type="entry name" value="DNA/RNA_pol_sf"/>
</dbReference>
<dbReference type="PROSITE" id="PS00141">
    <property type="entry name" value="ASP_PROTEASE"/>
    <property type="match status" value="1"/>
</dbReference>
<gene>
    <name evidence="2" type="ORF">PSYICH_LOCUS12691</name>
</gene>
<dbReference type="InterPro" id="IPR021109">
    <property type="entry name" value="Peptidase_aspartic_dom_sf"/>
</dbReference>
<name>A0A9P0GI30_9CUCU</name>
<dbReference type="PANTHER" id="PTHR31511:SF12">
    <property type="entry name" value="RHO TERMINATION FACTOR N-TERMINAL DOMAIN-CONTAINING PROTEIN"/>
    <property type="match status" value="1"/>
</dbReference>
<dbReference type="InterPro" id="IPR012337">
    <property type="entry name" value="RNaseH-like_sf"/>
</dbReference>
<reference evidence="2" key="1">
    <citation type="submission" date="2022-01" db="EMBL/GenBank/DDBJ databases">
        <authorList>
            <person name="King R."/>
        </authorList>
    </citation>
    <scope>NUCLEOTIDE SEQUENCE</scope>
</reference>
<dbReference type="GO" id="GO:0042575">
    <property type="term" value="C:DNA polymerase complex"/>
    <property type="evidence" value="ECO:0007669"/>
    <property type="project" value="UniProtKB-ARBA"/>
</dbReference>
<dbReference type="InterPro" id="IPR001969">
    <property type="entry name" value="Aspartic_peptidase_AS"/>
</dbReference>
<dbReference type="Gene3D" id="2.40.70.10">
    <property type="entry name" value="Acid Proteases"/>
    <property type="match status" value="1"/>
</dbReference>
<dbReference type="SUPFAM" id="SSF50630">
    <property type="entry name" value="Acid proteases"/>
    <property type="match status" value="1"/>
</dbReference>
<sequence>MASKVNKYYYYYYYYINNLRQAPNESPYEFHEKGRKLLNTISNYLGLHKHNLDIRKFKQKSYNEQALQVFLAGLRNPYGIMANQRFFTNRHVFESQKNVWELNPNFNANNSPRHTPMNTTSRQISGNSRNQLPQNHRYASKELTNVEYCDLSDNLNDFVSKSCEYEIVDSSSGDNLPNVSGTQSPKSEAMIEFYNSFDKEQLPYIAINNPLVKLLVDTGATKSFLSPEIVDKYFFKFKIEEPFVVSTALDSSKHNVSVTIPTFPEFQTKQDIKFLVYKFHCIFDGLLGIDLLNSLNIHIDLPNAQIILNNNIFLPFNYFNATPIETKPQLLSEYFESFNVALEPTIDNSDKHKIDYLIKTDHMIDEEKQHIQILQESQKDLNILDQMPYAILDRNNIIQSATKQRPINLITRRLEGNNPLTYESEKMNMSKINQYLLIEGEPQPIIKLKELTKDVAYKINSAEIVSTKFGDTIRLVIEGDKTVFLPQSRLTTSGAGFSNQLSNNRVRWEDVESIFQNRIKTGIIINLKHKDILQFLNDASQLFQNKIRLFNLNMIKVNSTFCGEFVKKNSDDEEITDFKYFHTKSSSIDSSTDLKNWFEEHIKDIILNKLSEFQERDSSWALSRIISLEININKYEIGNGSSFIRLPEQIANKTACINIYNYDEACFYWSIVSALYPTNYHSDRLSSYPHYTQVLNLQGLDIPIQFNKISLFEKLNQLSVNVYGLELVGKNYNVVPLRLTKNKLEKHINLLLIQNTYFPKLNDYDAPDPNDNEQINIRYHYCWIKNLSRLLNYQLNKDGHKKFICDRCLNYFFDENKLKDHSILCQKLNDYKITFPKEKVVKFKNFINKQKAPFMIYADFESMLLPINDKINIKSTKYQKHTAFSCGYYFKCDYDNSLSYFKSYRGVDCMEWFAKEMNNIAETILSKFKNIVPMKQLPDRVNIKFCHICENNFTLKDIVVRDHNHFTGDFRGFAHEACNLNFRKQFVVPVVFHNLSGYDSHFIIRDLAKLGKITLLPINKEKYISFTLHTPCSIKLRFIDSIRFMSASLDQLASTLNTKDLVNLHNEFNYLNPDKFQLLTKKGVFCYDYIDTWNKLDEKQLPSKNYFYNKLNDEEISNEKYEHAKTIWGTFNIQNLGEYSDLYLKTDVLLLADIFENFRNIGFNTSGLDPAWYYTVPGYSWDCMLKYTKCELEILHDNDMILFVENGIRGGISQCSSRYSEANNKYLSNYDKSKPDSYLFYVDVNNLYGWAMSQPLPFGKFQWVDTNIDVTCIPDDAPFGYILEVDLEYPEVLHDSHKDLPFCAEHRIPQNSKLPKLLTTFYYKKNYIIHYRALKQAVAHGLIIKKIHKVLQFKQFAWLKPYVDLNTRFRAQAKTKFEQDHFKLKVNSIYGKTMENIRKHRVVKLVRQWEGRYGAKNLISSPRFHSRTIFDDDLMAIELRKSEIKFNKPLYIGMAILDISKTCMYEFHYDFMLPKLGDNCKIMYTDTDSFIYEIKCNDLYEEIIKNNINMFDTSDYAPNNIYNIPRCNKKVPGLMKDEANGNIEIINKFMNLDEEQEAIVLQHFCLEFESLEKVIKILNKHSTVWLDFNSISQLWKMLPLINHILYTYKRQQFDSALKVIELGVQHSSDVTNTALKIIEPIKTVNPITYALGVEIIYMYPEFLENKK</sequence>
<dbReference type="InterPro" id="IPR044925">
    <property type="entry name" value="His-Me_finger_sf"/>
</dbReference>
<dbReference type="GO" id="GO:0004190">
    <property type="term" value="F:aspartic-type endopeptidase activity"/>
    <property type="evidence" value="ECO:0007669"/>
    <property type="project" value="InterPro"/>
</dbReference>